<accession>A0A182NDQ1</accession>
<dbReference type="InterPro" id="IPR036691">
    <property type="entry name" value="Endo/exonu/phosph_ase_sf"/>
</dbReference>
<name>A0A182NDQ1_9DIPT</name>
<dbReference type="VEuPathDB" id="VectorBase:ADIR005765"/>
<dbReference type="SUPFAM" id="SSF56219">
    <property type="entry name" value="DNase I-like"/>
    <property type="match status" value="1"/>
</dbReference>
<protein>
    <recommendedName>
        <fullName evidence="3">Endonuclease/exonuclease/phosphatase domain-containing protein</fullName>
    </recommendedName>
</protein>
<evidence type="ECO:0008006" key="3">
    <source>
        <dbReference type="Google" id="ProtNLM"/>
    </source>
</evidence>
<reference evidence="2" key="1">
    <citation type="submission" date="2013-03" db="EMBL/GenBank/DDBJ databases">
        <title>The Genome Sequence of Anopheles dirus WRAIR2.</title>
        <authorList>
            <consortium name="The Broad Institute Genomics Platform"/>
            <person name="Neafsey D.E."/>
            <person name="Walton C."/>
            <person name="Walker B."/>
            <person name="Young S.K."/>
            <person name="Zeng Q."/>
            <person name="Gargeya S."/>
            <person name="Fitzgerald M."/>
            <person name="Haas B."/>
            <person name="Abouelleil A."/>
            <person name="Allen A.W."/>
            <person name="Alvarado L."/>
            <person name="Arachchi H.M."/>
            <person name="Berlin A.M."/>
            <person name="Chapman S.B."/>
            <person name="Gainer-Dewar J."/>
            <person name="Goldberg J."/>
            <person name="Griggs A."/>
            <person name="Gujja S."/>
            <person name="Hansen M."/>
            <person name="Howarth C."/>
            <person name="Imamovic A."/>
            <person name="Ireland A."/>
            <person name="Larimer J."/>
            <person name="McCowan C."/>
            <person name="Murphy C."/>
            <person name="Pearson M."/>
            <person name="Poon T.W."/>
            <person name="Priest M."/>
            <person name="Roberts A."/>
            <person name="Saif S."/>
            <person name="Shea T."/>
            <person name="Sisk P."/>
            <person name="Sykes S."/>
            <person name="Wortman J."/>
            <person name="Nusbaum C."/>
            <person name="Birren B."/>
        </authorList>
    </citation>
    <scope>NUCLEOTIDE SEQUENCE [LARGE SCALE GENOMIC DNA]</scope>
    <source>
        <strain evidence="2">WRAIR2</strain>
    </source>
</reference>
<dbReference type="PANTHER" id="PTHR23227">
    <property type="entry name" value="BUCENTAUR RELATED"/>
    <property type="match status" value="1"/>
</dbReference>
<dbReference type="InterPro" id="IPR027124">
    <property type="entry name" value="Swc5/CFDP1/2"/>
</dbReference>
<proteinExistence type="predicted"/>
<dbReference type="PANTHER" id="PTHR23227:SF67">
    <property type="entry name" value="CRANIOFACIAL DEVELOPMENT PROTEIN 2-LIKE"/>
    <property type="match status" value="1"/>
</dbReference>
<evidence type="ECO:0000313" key="1">
    <source>
        <dbReference type="EnsemblMetazoa" id="ADIR005765-PA"/>
    </source>
</evidence>
<dbReference type="EnsemblMetazoa" id="ADIR005765-RA">
    <property type="protein sequence ID" value="ADIR005765-PA"/>
    <property type="gene ID" value="ADIR005765"/>
</dbReference>
<reference evidence="1" key="2">
    <citation type="submission" date="2020-05" db="UniProtKB">
        <authorList>
            <consortium name="EnsemblMetazoa"/>
        </authorList>
    </citation>
    <scope>IDENTIFICATION</scope>
    <source>
        <strain evidence="1">WRAIR2</strain>
    </source>
</reference>
<sequence length="209" mass="23893">MDLVALQEIRWLGNGVQNRRGSNRYDIFYSCHDRHHMLGTGFAVGPRLKSEIIGFEAINDRLCTLRMRGKFYNISLINVHAPTEDKEEEEKDLFYGRLAKTIKSRPRHDLIIILGDFNAKIGREPVYRQYTGSHSLHEHSNDNGSRLVQFAAANNLVVGSTKFARRDIHKATGSSSFSRINNNNQSSFTINIRIFWCPDNSTAFAYTAR</sequence>
<evidence type="ECO:0000313" key="2">
    <source>
        <dbReference type="Proteomes" id="UP000075884"/>
    </source>
</evidence>
<organism evidence="1 2">
    <name type="scientific">Anopheles dirus</name>
    <dbReference type="NCBI Taxonomy" id="7168"/>
    <lineage>
        <taxon>Eukaryota</taxon>
        <taxon>Metazoa</taxon>
        <taxon>Ecdysozoa</taxon>
        <taxon>Arthropoda</taxon>
        <taxon>Hexapoda</taxon>
        <taxon>Insecta</taxon>
        <taxon>Pterygota</taxon>
        <taxon>Neoptera</taxon>
        <taxon>Endopterygota</taxon>
        <taxon>Diptera</taxon>
        <taxon>Nematocera</taxon>
        <taxon>Culicoidea</taxon>
        <taxon>Culicidae</taxon>
        <taxon>Anophelinae</taxon>
        <taxon>Anopheles</taxon>
    </lineage>
</organism>
<dbReference type="STRING" id="7168.A0A182NDQ1"/>
<dbReference type="AlphaFoldDB" id="A0A182NDQ1"/>
<keyword evidence="2" id="KW-1185">Reference proteome</keyword>
<dbReference type="Gene3D" id="3.60.10.10">
    <property type="entry name" value="Endonuclease/exonuclease/phosphatase"/>
    <property type="match status" value="1"/>
</dbReference>
<dbReference type="Proteomes" id="UP000075884">
    <property type="component" value="Unassembled WGS sequence"/>
</dbReference>